<name>A0A1C4UGH2_9ACTN</name>
<dbReference type="AlphaFoldDB" id="A0A1C4UGH2"/>
<accession>A0A1C4UGH2</accession>
<feature type="region of interest" description="Disordered" evidence="1">
    <location>
        <begin position="74"/>
        <end position="147"/>
    </location>
</feature>
<gene>
    <name evidence="2" type="ORF">GA0070558_103189</name>
</gene>
<feature type="region of interest" description="Disordered" evidence="1">
    <location>
        <begin position="169"/>
        <end position="249"/>
    </location>
</feature>
<evidence type="ECO:0000313" key="2">
    <source>
        <dbReference type="EMBL" id="SCE70760.1"/>
    </source>
</evidence>
<proteinExistence type="predicted"/>
<reference evidence="2 3" key="1">
    <citation type="submission" date="2016-06" db="EMBL/GenBank/DDBJ databases">
        <authorList>
            <person name="Kjaerup R.B."/>
            <person name="Dalgaard T.S."/>
            <person name="Juul-Madsen H.R."/>
        </authorList>
    </citation>
    <scope>NUCLEOTIDE SEQUENCE [LARGE SCALE GENOMIC DNA]</scope>
    <source>
        <strain evidence="2 3">DSM 45626</strain>
    </source>
</reference>
<organism evidence="2 3">
    <name type="scientific">Micromonospora haikouensis</name>
    <dbReference type="NCBI Taxonomy" id="686309"/>
    <lineage>
        <taxon>Bacteria</taxon>
        <taxon>Bacillati</taxon>
        <taxon>Actinomycetota</taxon>
        <taxon>Actinomycetes</taxon>
        <taxon>Micromonosporales</taxon>
        <taxon>Micromonosporaceae</taxon>
        <taxon>Micromonospora</taxon>
    </lineage>
</organism>
<feature type="region of interest" description="Disordered" evidence="1">
    <location>
        <begin position="1"/>
        <end position="31"/>
    </location>
</feature>
<dbReference type="Proteomes" id="UP000199375">
    <property type="component" value="Unassembled WGS sequence"/>
</dbReference>
<feature type="compositionally biased region" description="Low complexity" evidence="1">
    <location>
        <begin position="217"/>
        <end position="228"/>
    </location>
</feature>
<evidence type="ECO:0000256" key="1">
    <source>
        <dbReference type="SAM" id="MobiDB-lite"/>
    </source>
</evidence>
<evidence type="ECO:0000313" key="3">
    <source>
        <dbReference type="Proteomes" id="UP000199375"/>
    </source>
</evidence>
<protein>
    <submittedName>
        <fullName evidence="2">Uncharacterized protein</fullName>
    </submittedName>
</protein>
<sequence length="324" mass="34904">MARGEQPVASRSHREERTSPLRRPYRSEPTSGVQWGRIARLRWHEGQLMLCRRSWATAWPAPVSQVALVRGPRPRQGLRVQGRGAGARPYLRRPEGAPDPPRAAHVRGSPFPAEGHRSDGPERAPERPASSAPRPPDPGFHVPSCPMAPEAMRSGRWLMLLVPAPGRSPGSACCASAPVVPRVSRPPVPRETGRRLASARGRDGPFARRPRRGGSRRGSPSAATRASAITSHRPRASWSGSSSPTRRHRSCCRACGCRRSRGTAPPLGTEDRFTWNQWAGHSRHRAGQAVSYADSAGGTRNSTSGSDAVRGGFVGARAGAGAWC</sequence>
<feature type="compositionally biased region" description="Basic and acidic residues" evidence="1">
    <location>
        <begin position="114"/>
        <end position="126"/>
    </location>
</feature>
<dbReference type="EMBL" id="FMCW01000003">
    <property type="protein sequence ID" value="SCE70760.1"/>
    <property type="molecule type" value="Genomic_DNA"/>
</dbReference>